<dbReference type="EMBL" id="LK032175">
    <property type="protein sequence ID" value="CDY25449.1"/>
    <property type="molecule type" value="Genomic_DNA"/>
</dbReference>
<dbReference type="AlphaFoldDB" id="A0A078GJL0"/>
<keyword evidence="2" id="KW-0479">Metal-binding</keyword>
<feature type="domain" description="hAT-like transposase RNase-H fold" evidence="7">
    <location>
        <begin position="381"/>
        <end position="480"/>
    </location>
</feature>
<proteinExistence type="predicted"/>
<evidence type="ECO:0000256" key="4">
    <source>
        <dbReference type="ARBA" id="ARBA00022833"/>
    </source>
</evidence>
<protein>
    <submittedName>
        <fullName evidence="8">BnaC09g39640D protein</fullName>
    </submittedName>
</protein>
<keyword evidence="9" id="KW-1185">Reference proteome</keyword>
<organism evidence="8 9">
    <name type="scientific">Brassica napus</name>
    <name type="common">Rape</name>
    <dbReference type="NCBI Taxonomy" id="3708"/>
    <lineage>
        <taxon>Eukaryota</taxon>
        <taxon>Viridiplantae</taxon>
        <taxon>Streptophyta</taxon>
        <taxon>Embryophyta</taxon>
        <taxon>Tracheophyta</taxon>
        <taxon>Spermatophyta</taxon>
        <taxon>Magnoliopsida</taxon>
        <taxon>eudicotyledons</taxon>
        <taxon>Gunneridae</taxon>
        <taxon>Pentapetalae</taxon>
        <taxon>rosids</taxon>
        <taxon>malvids</taxon>
        <taxon>Brassicales</taxon>
        <taxon>Brassicaceae</taxon>
        <taxon>Brassiceae</taxon>
        <taxon>Brassica</taxon>
    </lineage>
</organism>
<dbReference type="PaxDb" id="3708-A0A078GJL0"/>
<evidence type="ECO:0000256" key="6">
    <source>
        <dbReference type="ARBA" id="ARBA00023242"/>
    </source>
</evidence>
<evidence type="ECO:0000256" key="1">
    <source>
        <dbReference type="ARBA" id="ARBA00004123"/>
    </source>
</evidence>
<evidence type="ECO:0000256" key="5">
    <source>
        <dbReference type="ARBA" id="ARBA00023125"/>
    </source>
</evidence>
<evidence type="ECO:0000256" key="2">
    <source>
        <dbReference type="ARBA" id="ARBA00022723"/>
    </source>
</evidence>
<dbReference type="STRING" id="3708.A0A078GJL0"/>
<dbReference type="OMA" id="DFFHIRC"/>
<keyword evidence="6" id="KW-0539">Nucleus</keyword>
<dbReference type="GO" id="GO:0005634">
    <property type="term" value="C:nucleus"/>
    <property type="evidence" value="ECO:0007669"/>
    <property type="project" value="UniProtKB-SubCell"/>
</dbReference>
<dbReference type="Pfam" id="PF14372">
    <property type="entry name" value="hAT-like_RNase-H"/>
    <property type="match status" value="1"/>
</dbReference>
<dbReference type="InterPro" id="IPR012337">
    <property type="entry name" value="RNaseH-like_sf"/>
</dbReference>
<dbReference type="SUPFAM" id="SSF53098">
    <property type="entry name" value="Ribonuclease H-like"/>
    <property type="match status" value="1"/>
</dbReference>
<dbReference type="GO" id="GO:0003677">
    <property type="term" value="F:DNA binding"/>
    <property type="evidence" value="ECO:0007669"/>
    <property type="project" value="UniProtKB-KW"/>
</dbReference>
<evidence type="ECO:0000256" key="3">
    <source>
        <dbReference type="ARBA" id="ARBA00022771"/>
    </source>
</evidence>
<dbReference type="InterPro" id="IPR052035">
    <property type="entry name" value="ZnF_BED_domain_contain"/>
</dbReference>
<evidence type="ECO:0000259" key="7">
    <source>
        <dbReference type="Pfam" id="PF14372"/>
    </source>
</evidence>
<dbReference type="PANTHER" id="PTHR46481">
    <property type="entry name" value="ZINC FINGER BED DOMAIN-CONTAINING PROTEIN 4"/>
    <property type="match status" value="1"/>
</dbReference>
<sequence>MDENNPVVDESLMSTAEVKGKHKRRHSKCRNFFTIEGDRMPDGKFKCVCNYCNHFYILDLHKSGTNTLLRHSKTCPKTPNNTCPKIDQLVFREMIVVAIVEHDLPYAFVEYRRVREALHYANPTIEFWCRNTAVSDVFKIFEREKMKLRQVLSEVPGRICLTTDLWRAITIEGYLCLTAHYVDAEWNLRAKILSFCAFPPPHSGPAIAMKLMELIKEWGLQKKVFTVTVDNASSNDNMQGVLKRQLRKDLVCSGDFFHIRCAAHILNLIVQDGLSVISDALEKIRDIVKYVKVSESRELLFLGCVETLGIVKKGGLVLDVTTRWNSTYLMLSRALHYKEAFKNLAEIKASYKGLPTESEWLRARLICDLLQPFDEMTRLISGSSYPTANLYFMEVWKIQSWLGSNEFHEDTVIADMVASMRLKFVKYWEEYSDILAIAAVLDPRLKFKVLEYCYHSSDPTTCKSRMDYIRKRMLKLYGDYKKNTSAHSSQEVEAYALPAGYGVSYLKPIL</sequence>
<reference evidence="8 9" key="1">
    <citation type="journal article" date="2014" name="Science">
        <title>Plant genetics. Early allopolyploid evolution in the post-Neolithic Brassica napus oilseed genome.</title>
        <authorList>
            <person name="Chalhoub B."/>
            <person name="Denoeud F."/>
            <person name="Liu S."/>
            <person name="Parkin I.A."/>
            <person name="Tang H."/>
            <person name="Wang X."/>
            <person name="Chiquet J."/>
            <person name="Belcram H."/>
            <person name="Tong C."/>
            <person name="Samans B."/>
            <person name="Correa M."/>
            <person name="Da Silva C."/>
            <person name="Just J."/>
            <person name="Falentin C."/>
            <person name="Koh C.S."/>
            <person name="Le Clainche I."/>
            <person name="Bernard M."/>
            <person name="Bento P."/>
            <person name="Noel B."/>
            <person name="Labadie K."/>
            <person name="Alberti A."/>
            <person name="Charles M."/>
            <person name="Arnaud D."/>
            <person name="Guo H."/>
            <person name="Daviaud C."/>
            <person name="Alamery S."/>
            <person name="Jabbari K."/>
            <person name="Zhao M."/>
            <person name="Edger P.P."/>
            <person name="Chelaifa H."/>
            <person name="Tack D."/>
            <person name="Lassalle G."/>
            <person name="Mestiri I."/>
            <person name="Schnel N."/>
            <person name="Le Paslier M.C."/>
            <person name="Fan G."/>
            <person name="Renault V."/>
            <person name="Bayer P.E."/>
            <person name="Golicz A.A."/>
            <person name="Manoli S."/>
            <person name="Lee T.H."/>
            <person name="Thi V.H."/>
            <person name="Chalabi S."/>
            <person name="Hu Q."/>
            <person name="Fan C."/>
            <person name="Tollenaere R."/>
            <person name="Lu Y."/>
            <person name="Battail C."/>
            <person name="Shen J."/>
            <person name="Sidebottom C.H."/>
            <person name="Wang X."/>
            <person name="Canaguier A."/>
            <person name="Chauveau A."/>
            <person name="Berard A."/>
            <person name="Deniot G."/>
            <person name="Guan M."/>
            <person name="Liu Z."/>
            <person name="Sun F."/>
            <person name="Lim Y.P."/>
            <person name="Lyons E."/>
            <person name="Town C.D."/>
            <person name="Bancroft I."/>
            <person name="Wang X."/>
            <person name="Meng J."/>
            <person name="Ma J."/>
            <person name="Pires J.C."/>
            <person name="King G.J."/>
            <person name="Brunel D."/>
            <person name="Delourme R."/>
            <person name="Renard M."/>
            <person name="Aury J.M."/>
            <person name="Adams K.L."/>
            <person name="Batley J."/>
            <person name="Snowdon R.J."/>
            <person name="Tost J."/>
            <person name="Edwards D."/>
            <person name="Zhou Y."/>
            <person name="Hua W."/>
            <person name="Sharpe A.G."/>
            <person name="Paterson A.H."/>
            <person name="Guan C."/>
            <person name="Wincker P."/>
        </authorList>
    </citation>
    <scope>NUCLEOTIDE SEQUENCE [LARGE SCALE GENOMIC DNA]</scope>
    <source>
        <strain evidence="9">cv. Darmor-bzh</strain>
    </source>
</reference>
<dbReference type="PANTHER" id="PTHR46481:SF10">
    <property type="entry name" value="ZINC FINGER BED DOMAIN-CONTAINING PROTEIN 39"/>
    <property type="match status" value="1"/>
</dbReference>
<name>A0A078GJL0_BRANA</name>
<comment type="subcellular location">
    <subcellularLocation>
        <location evidence="1">Nucleus</location>
    </subcellularLocation>
</comment>
<keyword evidence="4" id="KW-0862">Zinc</keyword>
<keyword evidence="3" id="KW-0863">Zinc-finger</keyword>
<dbReference type="Gramene" id="CDY25449">
    <property type="protein sequence ID" value="CDY25449"/>
    <property type="gene ID" value="GSBRNA2T00032662001"/>
</dbReference>
<accession>A0A078GJL0</accession>
<gene>
    <name evidence="8" type="primary">BnaC09g39640D</name>
    <name evidence="8" type="ORF">GSBRNA2T00032662001</name>
</gene>
<evidence type="ECO:0000313" key="9">
    <source>
        <dbReference type="Proteomes" id="UP000028999"/>
    </source>
</evidence>
<dbReference type="Proteomes" id="UP000028999">
    <property type="component" value="Unassembled WGS sequence"/>
</dbReference>
<keyword evidence="5" id="KW-0238">DNA-binding</keyword>
<evidence type="ECO:0000313" key="8">
    <source>
        <dbReference type="EMBL" id="CDY25449.1"/>
    </source>
</evidence>
<dbReference type="GO" id="GO:0008270">
    <property type="term" value="F:zinc ion binding"/>
    <property type="evidence" value="ECO:0007669"/>
    <property type="project" value="UniProtKB-KW"/>
</dbReference>
<dbReference type="InterPro" id="IPR025525">
    <property type="entry name" value="hAT-like_transposase_RNase-H"/>
</dbReference>